<dbReference type="InterPro" id="IPR036388">
    <property type="entry name" value="WH-like_DNA-bd_sf"/>
</dbReference>
<gene>
    <name evidence="5" type="ORF">H9968_11820</name>
</gene>
<dbReference type="InterPro" id="IPR036390">
    <property type="entry name" value="WH_DNA-bd_sf"/>
</dbReference>
<organism evidence="5 6">
    <name type="scientific">Candidatus Anaerobutyricum stercoris</name>
    <dbReference type="NCBI Taxonomy" id="2838457"/>
    <lineage>
        <taxon>Bacteria</taxon>
        <taxon>Bacillati</taxon>
        <taxon>Bacillota</taxon>
        <taxon>Clostridia</taxon>
        <taxon>Lachnospirales</taxon>
        <taxon>Lachnospiraceae</taxon>
        <taxon>Anaerobutyricum</taxon>
    </lineage>
</organism>
<dbReference type="SUPFAM" id="SSF46785">
    <property type="entry name" value="Winged helix' DNA-binding domain"/>
    <property type="match status" value="1"/>
</dbReference>
<keyword evidence="4" id="KW-0804">Transcription</keyword>
<accession>A0A9D2J828</accession>
<dbReference type="AlphaFoldDB" id="A0A9D2J828"/>
<dbReference type="Pfam" id="PF03965">
    <property type="entry name" value="Penicillinase_R"/>
    <property type="match status" value="1"/>
</dbReference>
<evidence type="ECO:0000256" key="1">
    <source>
        <dbReference type="ARBA" id="ARBA00011046"/>
    </source>
</evidence>
<evidence type="ECO:0000256" key="4">
    <source>
        <dbReference type="ARBA" id="ARBA00023163"/>
    </source>
</evidence>
<proteinExistence type="inferred from homology"/>
<dbReference type="Proteomes" id="UP000824049">
    <property type="component" value="Unassembled WGS sequence"/>
</dbReference>
<dbReference type="InterPro" id="IPR005650">
    <property type="entry name" value="BlaI_family"/>
</dbReference>
<evidence type="ECO:0000256" key="2">
    <source>
        <dbReference type="ARBA" id="ARBA00023015"/>
    </source>
</evidence>
<sequence>MRTRLSQTEHEIMEFFWDAQKEYDFKELMQHFNEEGGKEWKKQTLNTFLSRLLDKGLLERRMEGRKAYYRYRLDQKQYEQEKAKEVLENGYDGKISHFIAALTGNDSISDADEQELMEYIQKM</sequence>
<dbReference type="EMBL" id="DXBR01000107">
    <property type="protein sequence ID" value="HIZ40580.1"/>
    <property type="molecule type" value="Genomic_DNA"/>
</dbReference>
<comment type="similarity">
    <text evidence="1">Belongs to the BlaI transcriptional regulatory family.</text>
</comment>
<dbReference type="GO" id="GO:0003677">
    <property type="term" value="F:DNA binding"/>
    <property type="evidence" value="ECO:0007669"/>
    <property type="project" value="UniProtKB-KW"/>
</dbReference>
<evidence type="ECO:0000313" key="5">
    <source>
        <dbReference type="EMBL" id="HIZ40580.1"/>
    </source>
</evidence>
<reference evidence="5" key="2">
    <citation type="submission" date="2021-04" db="EMBL/GenBank/DDBJ databases">
        <authorList>
            <person name="Gilroy R."/>
        </authorList>
    </citation>
    <scope>NUCLEOTIDE SEQUENCE</scope>
    <source>
        <strain evidence="5">CHK179-28034</strain>
    </source>
</reference>
<evidence type="ECO:0000313" key="6">
    <source>
        <dbReference type="Proteomes" id="UP000824049"/>
    </source>
</evidence>
<keyword evidence="2" id="KW-0805">Transcription regulation</keyword>
<keyword evidence="3" id="KW-0238">DNA-binding</keyword>
<dbReference type="Gene3D" id="1.10.4040.10">
    <property type="entry name" value="Penicillinase repressor domain"/>
    <property type="match status" value="1"/>
</dbReference>
<protein>
    <submittedName>
        <fullName evidence="5">BlaI/MecI/CopY family transcriptional regulator</fullName>
    </submittedName>
</protein>
<reference evidence="5" key="1">
    <citation type="journal article" date="2021" name="PeerJ">
        <title>Extensive microbial diversity within the chicken gut microbiome revealed by metagenomics and culture.</title>
        <authorList>
            <person name="Gilroy R."/>
            <person name="Ravi A."/>
            <person name="Getino M."/>
            <person name="Pursley I."/>
            <person name="Horton D.L."/>
            <person name="Alikhan N.F."/>
            <person name="Baker D."/>
            <person name="Gharbi K."/>
            <person name="Hall N."/>
            <person name="Watson M."/>
            <person name="Adriaenssens E.M."/>
            <person name="Foster-Nyarko E."/>
            <person name="Jarju S."/>
            <person name="Secka A."/>
            <person name="Antonio M."/>
            <person name="Oren A."/>
            <person name="Chaudhuri R.R."/>
            <person name="La Ragione R."/>
            <person name="Hildebrand F."/>
            <person name="Pallen M.J."/>
        </authorList>
    </citation>
    <scope>NUCLEOTIDE SEQUENCE</scope>
    <source>
        <strain evidence="5">CHK179-28034</strain>
    </source>
</reference>
<dbReference type="PIRSF" id="PIRSF019455">
    <property type="entry name" value="CopR_AtkY"/>
    <property type="match status" value="1"/>
</dbReference>
<comment type="caution">
    <text evidence="5">The sequence shown here is derived from an EMBL/GenBank/DDBJ whole genome shotgun (WGS) entry which is preliminary data.</text>
</comment>
<dbReference type="GO" id="GO:0045892">
    <property type="term" value="P:negative regulation of DNA-templated transcription"/>
    <property type="evidence" value="ECO:0007669"/>
    <property type="project" value="InterPro"/>
</dbReference>
<name>A0A9D2J828_9FIRM</name>
<dbReference type="Gene3D" id="1.10.10.10">
    <property type="entry name" value="Winged helix-like DNA-binding domain superfamily/Winged helix DNA-binding domain"/>
    <property type="match status" value="1"/>
</dbReference>
<evidence type="ECO:0000256" key="3">
    <source>
        <dbReference type="ARBA" id="ARBA00023125"/>
    </source>
</evidence>